<evidence type="ECO:0000256" key="3">
    <source>
        <dbReference type="RuleBase" id="RU000454"/>
    </source>
</evidence>
<evidence type="ECO:0000256" key="1">
    <source>
        <dbReference type="ARBA" id="ARBA00007447"/>
    </source>
</evidence>
<dbReference type="InterPro" id="IPR001969">
    <property type="entry name" value="Aspartic_peptidase_AS"/>
</dbReference>
<sequence>MSTWSHSLLLIATVAWGVQAAVINPVIEENTIHDGLLSVPFVGVDRKASNLPKWGFQKVNGESSSSVKVPLENIDLAYLMNLSIGTPPQQFTLLLDTGSSTTWVPVESCGILCGSPPHTLSTKTSSTFELMNMQFNIRYGEGFSQGYYAKDTFTFEGNISVANTAFAVSNFNDGELTANGADGIIGIGPDALSKYNNPDNVVVPTIVSSMQQAGVIRDNMFSVYFKALDDAERGNGRVNGNIIFGGGK</sequence>
<dbReference type="PROSITE" id="PS51767">
    <property type="entry name" value="PEPTIDASE_A1"/>
    <property type="match status" value="1"/>
</dbReference>
<dbReference type="GO" id="GO:0004190">
    <property type="term" value="F:aspartic-type endopeptidase activity"/>
    <property type="evidence" value="ECO:0007669"/>
    <property type="project" value="UniProtKB-KW"/>
</dbReference>
<gene>
    <name evidence="6" type="ORF">BDA99DRAFT_35706</name>
</gene>
<dbReference type="Proteomes" id="UP001209540">
    <property type="component" value="Unassembled WGS sequence"/>
</dbReference>
<comment type="caution">
    <text evidence="6">The sequence shown here is derived from an EMBL/GenBank/DDBJ whole genome shotgun (WGS) entry which is preliminary data.</text>
</comment>
<evidence type="ECO:0000256" key="4">
    <source>
        <dbReference type="SAM" id="SignalP"/>
    </source>
</evidence>
<keyword evidence="4" id="KW-0732">Signal</keyword>
<dbReference type="InterPro" id="IPR034164">
    <property type="entry name" value="Pepsin-like_dom"/>
</dbReference>
<evidence type="ECO:0000313" key="7">
    <source>
        <dbReference type="Proteomes" id="UP001209540"/>
    </source>
</evidence>
<feature type="chain" id="PRO_5042142095" evidence="4">
    <location>
        <begin position="21"/>
        <end position="248"/>
    </location>
</feature>
<dbReference type="SUPFAM" id="SSF50630">
    <property type="entry name" value="Acid proteases"/>
    <property type="match status" value="1"/>
</dbReference>
<dbReference type="Gene3D" id="2.40.70.10">
    <property type="entry name" value="Acid Proteases"/>
    <property type="match status" value="1"/>
</dbReference>
<dbReference type="InterPro" id="IPR001461">
    <property type="entry name" value="Aspartic_peptidase_A1"/>
</dbReference>
<dbReference type="EMBL" id="JAIXMP010000010">
    <property type="protein sequence ID" value="KAI9266905.1"/>
    <property type="molecule type" value="Genomic_DNA"/>
</dbReference>
<dbReference type="PROSITE" id="PS00141">
    <property type="entry name" value="ASP_PROTEASE"/>
    <property type="match status" value="1"/>
</dbReference>
<dbReference type="GO" id="GO:0006508">
    <property type="term" value="P:proteolysis"/>
    <property type="evidence" value="ECO:0007669"/>
    <property type="project" value="UniProtKB-KW"/>
</dbReference>
<reference evidence="6" key="1">
    <citation type="journal article" date="2022" name="IScience">
        <title>Evolution of zygomycete secretomes and the origins of terrestrial fungal ecologies.</title>
        <authorList>
            <person name="Chang Y."/>
            <person name="Wang Y."/>
            <person name="Mondo S."/>
            <person name="Ahrendt S."/>
            <person name="Andreopoulos W."/>
            <person name="Barry K."/>
            <person name="Beard J."/>
            <person name="Benny G.L."/>
            <person name="Blankenship S."/>
            <person name="Bonito G."/>
            <person name="Cuomo C."/>
            <person name="Desiro A."/>
            <person name="Gervers K.A."/>
            <person name="Hundley H."/>
            <person name="Kuo A."/>
            <person name="LaButti K."/>
            <person name="Lang B.F."/>
            <person name="Lipzen A."/>
            <person name="O'Donnell K."/>
            <person name="Pangilinan J."/>
            <person name="Reynolds N."/>
            <person name="Sandor L."/>
            <person name="Smith M.E."/>
            <person name="Tsang A."/>
            <person name="Grigoriev I.V."/>
            <person name="Stajich J.E."/>
            <person name="Spatafora J.W."/>
        </authorList>
    </citation>
    <scope>NUCLEOTIDE SEQUENCE</scope>
    <source>
        <strain evidence="6">RSA 2281</strain>
    </source>
</reference>
<feature type="signal peptide" evidence="4">
    <location>
        <begin position="1"/>
        <end position="20"/>
    </location>
</feature>
<dbReference type="Pfam" id="PF00026">
    <property type="entry name" value="Asp"/>
    <property type="match status" value="1"/>
</dbReference>
<dbReference type="PANTHER" id="PTHR47966:SF51">
    <property type="entry name" value="BETA-SITE APP-CLEAVING ENZYME, ISOFORM A-RELATED"/>
    <property type="match status" value="1"/>
</dbReference>
<dbReference type="PANTHER" id="PTHR47966">
    <property type="entry name" value="BETA-SITE APP-CLEAVING ENZYME, ISOFORM A-RELATED"/>
    <property type="match status" value="1"/>
</dbReference>
<dbReference type="PRINTS" id="PR00792">
    <property type="entry name" value="PEPSIN"/>
</dbReference>
<keyword evidence="3" id="KW-0378">Hydrolase</keyword>
<name>A0AAD5KHW8_9FUNG</name>
<evidence type="ECO:0000313" key="6">
    <source>
        <dbReference type="EMBL" id="KAI9266905.1"/>
    </source>
</evidence>
<comment type="similarity">
    <text evidence="1 3">Belongs to the peptidase A1 family.</text>
</comment>
<evidence type="ECO:0000259" key="5">
    <source>
        <dbReference type="PROSITE" id="PS51767"/>
    </source>
</evidence>
<reference evidence="6" key="2">
    <citation type="submission" date="2023-02" db="EMBL/GenBank/DDBJ databases">
        <authorList>
            <consortium name="DOE Joint Genome Institute"/>
            <person name="Mondo S.J."/>
            <person name="Chang Y."/>
            <person name="Wang Y."/>
            <person name="Ahrendt S."/>
            <person name="Andreopoulos W."/>
            <person name="Barry K."/>
            <person name="Beard J."/>
            <person name="Benny G.L."/>
            <person name="Blankenship S."/>
            <person name="Bonito G."/>
            <person name="Cuomo C."/>
            <person name="Desiro A."/>
            <person name="Gervers K.A."/>
            <person name="Hundley H."/>
            <person name="Kuo A."/>
            <person name="LaButti K."/>
            <person name="Lang B.F."/>
            <person name="Lipzen A."/>
            <person name="O'Donnell K."/>
            <person name="Pangilinan J."/>
            <person name="Reynolds N."/>
            <person name="Sandor L."/>
            <person name="Smith M.W."/>
            <person name="Tsang A."/>
            <person name="Grigoriev I.V."/>
            <person name="Stajich J.E."/>
            <person name="Spatafora J.W."/>
        </authorList>
    </citation>
    <scope>NUCLEOTIDE SEQUENCE</scope>
    <source>
        <strain evidence="6">RSA 2281</strain>
    </source>
</reference>
<dbReference type="AlphaFoldDB" id="A0AAD5KHW8"/>
<dbReference type="InterPro" id="IPR021109">
    <property type="entry name" value="Peptidase_aspartic_dom_sf"/>
</dbReference>
<organism evidence="6 7">
    <name type="scientific">Phascolomyces articulosus</name>
    <dbReference type="NCBI Taxonomy" id="60185"/>
    <lineage>
        <taxon>Eukaryota</taxon>
        <taxon>Fungi</taxon>
        <taxon>Fungi incertae sedis</taxon>
        <taxon>Mucoromycota</taxon>
        <taxon>Mucoromycotina</taxon>
        <taxon>Mucoromycetes</taxon>
        <taxon>Mucorales</taxon>
        <taxon>Lichtheimiaceae</taxon>
        <taxon>Phascolomyces</taxon>
    </lineage>
</organism>
<evidence type="ECO:0000256" key="2">
    <source>
        <dbReference type="ARBA" id="ARBA00022750"/>
    </source>
</evidence>
<proteinExistence type="inferred from homology"/>
<dbReference type="CDD" id="cd05471">
    <property type="entry name" value="pepsin_like"/>
    <property type="match status" value="1"/>
</dbReference>
<protein>
    <submittedName>
        <fullName evidence="6">Aspartic peptidase domain-containing protein</fullName>
    </submittedName>
</protein>
<keyword evidence="3" id="KW-0645">Protease</keyword>
<feature type="domain" description="Peptidase A1" evidence="5">
    <location>
        <begin position="78"/>
        <end position="248"/>
    </location>
</feature>
<dbReference type="InterPro" id="IPR033121">
    <property type="entry name" value="PEPTIDASE_A1"/>
</dbReference>
<keyword evidence="7" id="KW-1185">Reference proteome</keyword>
<keyword evidence="2 3" id="KW-0064">Aspartyl protease</keyword>
<accession>A0AAD5KHW8</accession>